<sequence length="421" mass="49011">MNHPTRLLRWLAPPVRQERDDWTALRSQTSEPLKFDDAEYTILRKQYQELNEQNQELKIAGQQRTLIQLHIRVQVILQRCRLYLDTNPTHTVSQPQLPILERILDYVRQEQQYIRQQLLLSQTSLHYLKQLKEATQEIWTKSFCNPNYLLNLIRKIKNDDVHLNDPGQILFLSFNDFLDVAHQSMPDEDLPVYARGLEAARLINSVSRQVREWRENEDLLLMAGLLHDFGWLMLKQNKTGLSDDQQKIVEDERGEHPVLGAALVGGVRGFPGDSYLCEVVSQHHERLDGTGYPRRLHTSALGEHSRQMAVVCRFLELKNNPRELTADGIRSFDSEEAAFAAALQLYRETKRGEWDETVVDQMLSTLDPNLPEELLQADQHNDPFSLRRFQNYRRDVSESLIPPPHFHAGTDLTKMKPRNES</sequence>
<dbReference type="PANTHER" id="PTHR43155">
    <property type="entry name" value="CYCLIC DI-GMP PHOSPHODIESTERASE PA4108-RELATED"/>
    <property type="match status" value="1"/>
</dbReference>
<protein>
    <submittedName>
        <fullName evidence="3">HD domain protein</fullName>
    </submittedName>
</protein>
<name>A0A517RNF7_9PLAN</name>
<dbReference type="InterPro" id="IPR003607">
    <property type="entry name" value="HD/PDEase_dom"/>
</dbReference>
<dbReference type="PANTHER" id="PTHR43155:SF2">
    <property type="entry name" value="CYCLIC DI-GMP PHOSPHODIESTERASE PA4108"/>
    <property type="match status" value="1"/>
</dbReference>
<proteinExistence type="predicted"/>
<dbReference type="OrthoDB" id="9764808at2"/>
<feature type="region of interest" description="Disordered" evidence="2">
    <location>
        <begin position="400"/>
        <end position="421"/>
    </location>
</feature>
<feature type="coiled-coil region" evidence="1">
    <location>
        <begin position="33"/>
        <end position="63"/>
    </location>
</feature>
<dbReference type="CDD" id="cd00077">
    <property type="entry name" value="HDc"/>
    <property type="match status" value="1"/>
</dbReference>
<dbReference type="Pfam" id="PF13487">
    <property type="entry name" value="HD_5"/>
    <property type="match status" value="1"/>
</dbReference>
<dbReference type="Proteomes" id="UP000317171">
    <property type="component" value="Chromosome"/>
</dbReference>
<organism evidence="3 4">
    <name type="scientific">Gimesia alba</name>
    <dbReference type="NCBI Taxonomy" id="2527973"/>
    <lineage>
        <taxon>Bacteria</taxon>
        <taxon>Pseudomonadati</taxon>
        <taxon>Planctomycetota</taxon>
        <taxon>Planctomycetia</taxon>
        <taxon>Planctomycetales</taxon>
        <taxon>Planctomycetaceae</taxon>
        <taxon>Gimesia</taxon>
    </lineage>
</organism>
<dbReference type="SUPFAM" id="SSF109604">
    <property type="entry name" value="HD-domain/PDEase-like"/>
    <property type="match status" value="1"/>
</dbReference>
<reference evidence="3 4" key="1">
    <citation type="submission" date="2019-02" db="EMBL/GenBank/DDBJ databases">
        <title>Deep-cultivation of Planctomycetes and their phenomic and genomic characterization uncovers novel biology.</title>
        <authorList>
            <person name="Wiegand S."/>
            <person name="Jogler M."/>
            <person name="Boedeker C."/>
            <person name="Pinto D."/>
            <person name="Vollmers J."/>
            <person name="Rivas-Marin E."/>
            <person name="Kohn T."/>
            <person name="Peeters S.H."/>
            <person name="Heuer A."/>
            <person name="Rast P."/>
            <person name="Oberbeckmann S."/>
            <person name="Bunk B."/>
            <person name="Jeske O."/>
            <person name="Meyerdierks A."/>
            <person name="Storesund J.E."/>
            <person name="Kallscheuer N."/>
            <person name="Luecker S."/>
            <person name="Lage O.M."/>
            <person name="Pohl T."/>
            <person name="Merkel B.J."/>
            <person name="Hornburger P."/>
            <person name="Mueller R.-W."/>
            <person name="Bruemmer F."/>
            <person name="Labrenz M."/>
            <person name="Spormann A.M."/>
            <person name="Op den Camp H."/>
            <person name="Overmann J."/>
            <person name="Amann R."/>
            <person name="Jetten M.S.M."/>
            <person name="Mascher T."/>
            <person name="Medema M.H."/>
            <person name="Devos D.P."/>
            <person name="Kaster A.-K."/>
            <person name="Ovreas L."/>
            <person name="Rohde M."/>
            <person name="Galperin M.Y."/>
            <person name="Jogler C."/>
        </authorList>
    </citation>
    <scope>NUCLEOTIDE SEQUENCE [LARGE SCALE GENOMIC DNA]</scope>
    <source>
        <strain evidence="3 4">Pan241w</strain>
    </source>
</reference>
<evidence type="ECO:0000256" key="1">
    <source>
        <dbReference type="SAM" id="Coils"/>
    </source>
</evidence>
<dbReference type="AlphaFoldDB" id="A0A517RNF7"/>
<gene>
    <name evidence="3" type="ORF">Pan241w_55370</name>
</gene>
<keyword evidence="1" id="KW-0175">Coiled coil</keyword>
<evidence type="ECO:0000313" key="3">
    <source>
        <dbReference type="EMBL" id="QDT45417.1"/>
    </source>
</evidence>
<dbReference type="EMBL" id="CP036269">
    <property type="protein sequence ID" value="QDT45417.1"/>
    <property type="molecule type" value="Genomic_DNA"/>
</dbReference>
<evidence type="ECO:0000256" key="2">
    <source>
        <dbReference type="SAM" id="MobiDB-lite"/>
    </source>
</evidence>
<accession>A0A517RNF7</accession>
<dbReference type="Gene3D" id="1.10.3210.10">
    <property type="entry name" value="Hypothetical protein af1432"/>
    <property type="match status" value="1"/>
</dbReference>
<evidence type="ECO:0000313" key="4">
    <source>
        <dbReference type="Proteomes" id="UP000317171"/>
    </source>
</evidence>
<dbReference type="KEGG" id="gaz:Pan241w_55370"/>
<dbReference type="RefSeq" id="WP_145221973.1">
    <property type="nucleotide sequence ID" value="NZ_CP036269.1"/>
</dbReference>
<keyword evidence="4" id="KW-1185">Reference proteome</keyword>